<feature type="coiled-coil region" evidence="1">
    <location>
        <begin position="31"/>
        <end position="104"/>
    </location>
</feature>
<dbReference type="InterPro" id="IPR008395">
    <property type="entry name" value="Agenet-like_dom"/>
</dbReference>
<feature type="compositionally biased region" description="Polar residues" evidence="2">
    <location>
        <begin position="1579"/>
        <end position="1602"/>
    </location>
</feature>
<dbReference type="InterPro" id="IPR055274">
    <property type="entry name" value="SWO1"/>
</dbReference>
<feature type="region of interest" description="Disordered" evidence="2">
    <location>
        <begin position="1"/>
        <end position="30"/>
    </location>
</feature>
<organism evidence="4 5">
    <name type="scientific">Populus alba x Populus x berolinensis</name>
    <dbReference type="NCBI Taxonomy" id="444605"/>
    <lineage>
        <taxon>Eukaryota</taxon>
        <taxon>Viridiplantae</taxon>
        <taxon>Streptophyta</taxon>
        <taxon>Embryophyta</taxon>
        <taxon>Tracheophyta</taxon>
        <taxon>Spermatophyta</taxon>
        <taxon>Magnoliopsida</taxon>
        <taxon>eudicotyledons</taxon>
        <taxon>Gunneridae</taxon>
        <taxon>Pentapetalae</taxon>
        <taxon>rosids</taxon>
        <taxon>fabids</taxon>
        <taxon>Malpighiales</taxon>
        <taxon>Salicaceae</taxon>
        <taxon>Saliceae</taxon>
        <taxon>Populus</taxon>
    </lineage>
</organism>
<dbReference type="EMBL" id="JAQIZT010000001">
    <property type="protein sequence ID" value="KAJ7011389.1"/>
    <property type="molecule type" value="Genomic_DNA"/>
</dbReference>
<dbReference type="InterPro" id="IPR014002">
    <property type="entry name" value="Agenet_dom_plant"/>
</dbReference>
<feature type="compositionally biased region" description="Polar residues" evidence="2">
    <location>
        <begin position="2635"/>
        <end position="2645"/>
    </location>
</feature>
<feature type="compositionally biased region" description="Polar residues" evidence="2">
    <location>
        <begin position="1557"/>
        <end position="1567"/>
    </location>
</feature>
<keyword evidence="5" id="KW-1185">Reference proteome</keyword>
<feature type="region of interest" description="Disordered" evidence="2">
    <location>
        <begin position="2533"/>
        <end position="2645"/>
    </location>
</feature>
<protein>
    <recommendedName>
        <fullName evidence="3">Agenet domain-containing protein</fullName>
    </recommendedName>
</protein>
<sequence length="2645" mass="285226">MLPLSTRAHRTQSPLHDYPICNDKNGSSNHRASLEKDIEQLQLRLQQEKSIRMVLEKSMGRVSSTLSPGHRHFSSQTKELIAEIELLEEEVANREQQMLSIYRNVFESCVSRAPSKQNSGMPSPAHIKHASRKHPSVISSAFCSSKKFPLLPLQALVSPAESGKRTPKASDAPSSHGKSDIHSEKNCYNLVKVHERVPAAEKTYVLQTLKDHLYQCPSKLSEDMVRCMAAVYYWLCSAESVAPGKNRSPLLSRSSTNVILPGRGIGEVRDWSCKSMVEISWISNDKSQFSRASYAITNYRALVEQLERVTVTRMENSAKTAFWINVYNSLVMHAHLAYGIPHSSLRRLALFHKAAYNIGGHIISANSIEQSIFCLRTPRVGRWFETILSTALRKKSGEERQLISSKFGPSDPQALVCFSLCTGAFSDPALKVYTASNVKEELEVAKREFLETNVVVRKSKKVFLPKVLERFAKEASINLDDLLKWVAENVDNKLHDSIQKCIDHKSNKKSSQAVEWLPYSSRFRYVFSKDLTEKPCWAPYPYLHHYQPLPYNHDNALAVRDTPMDYDENDFQNHNLHLAGEGSNKFPSVLQPYALPRFDFDDSLNGSLRFDSLVETEVFLGIESNEDNQWIEDFSRGTSGIQFSSSAAESCSLSRRNNVWSEATSSESVEMLLKSVGQEDNTPIQTNTKESDACDELGCILKHMEPILKQDNDTSPKVEDTANLQAKFLPGEDVEDFSVLDNDVGQQQPLDDSSQDHKGEASADSGLGPLVDLSAISVEVRQPVIEGSLSIDSKSNHVTQREIDNVVNGSSNDRPQKVPASGMQDGSSVQNNTTGNIELNEKDGPDDINNTSDDSKDFVETDTGENQKKGQVLSQEGQMEDENPCSDAVESMEEASITETNSSNLGEPSCKISKGHSSFPEDLVTSDQSEVDTVGGSVMAVEDNTTFKRHEIDDSNGSQLDNKNLSNKCEGSLLSAEDCEPAKVKVGGTSSSDTGGVSSLVMMCCSAEVVGEVAHVSSSFLAESSQICGKSMVSAEGKDTIELPSGNVSTENNFIALTLQSDAASDNNLASDSSCKHANMVTFATMDGVPAPSGDVTNVDAVIGHKDVKMSLLSEMGFSPLDKEKETADKISVEASLSGLKTSCQVIAGLDPGSESKKGASSGAAGQILCESAEQSLLMVDASKTEGPHSEVIDKVSLKSTKEMNVCPVLCDSTANKGDDVEVLVKENDEKESSKVSEPTVNNNEMLGPNSSEKEECQEDTNQKGQEENEAAIASEDNSDGKIAVPSTNDCGSCADVGKVASGSPTVIRAARDFQSESDKDGAKCSVQQTAVADSNASKALSGSQDPKQNDASKDERSFTFEILNASPSSGLVQIDPKLAQDLPHGSPKVSDVAIVRSGSKGTSERKTRRSSGKAMEKESARKGNPIKGTASVRLEKGAKTNNVSPSPSGILQHVQSNEMQRYGHVDSSTMKPFVHASSSLPDLNSSASPSVMFQQPFTDLQQVQLRAQIFVYGALIQGTAPDEAYMISAFGGSDGGKSTWENALRSSIERLHGQKPNLTTPETPLQSRPGVRAPDQAIRQSTVQSKVISSPIGRSSKGTPTIVNPMLPLSSPLWSIATPAGDTFQSSSMPRGPIMDHQRALSPMHPHQTPPMRNFAGNPWISQAPFCGPWATSPQTPALDTSGHFSAQLPITEPVQLTPVKDLSVPIISGAKHVSPGPVAQSGASTSVFTGTFPVPDAKKVAVSSSQPPADPKPRKRKKNSVSESPGQNILPPHLRTESVSAPVVSSHPSNSVAITTPIIFVSKAPTEKFVTSVSSTPTDIRNGNQNAEQRNILSEETLDKVKAARMQAEDAATLAAAAVSHSLEMWNQLDKQRNSGLSPDIETKLASAAVAIAAAAAVAKAAAAAAKVASSAALQAKLLADEAVSSGGYSNPSQDNTISVSDGMKNLGKATPASILKGDDGTNSSSSILIVAREAARRRVEVASAAAKRAENMDAIVKAAELAAEAVSQAGKIVAMGNPLPLNELVAVGPEGYWKVAKINNELISKSNAIGRKTLNIDRVGEGPHAATEGSTEDHVRLEDGFLSSGAAAAKDVKGQKGYKVSESENGSRSLGTIENFNSIKEGSLVEVFKDGNGFKAAWFSANVVDLKDGSAYVSYTNLSSVEGSEKLKEWVTLKGEGERAPKIRIARPITAVQLEGTRKRRRAATVDHIWSVGDRVDAWIQDRSSPINFGREYCSVEKGVHALSFVRVARALFHCLLSIIQSNEFFSHPLCFQGETSVVRAWHLRPSLLWENGEWIEWSGSRVGSHSTNKGDTPQEKRLRVRSPAVDTKGNDKLSKGFDSVETNKPDEPTLLDLAAHEKMFNIGKSTKDGNKPDVLRMARTGLQKEGSKVIFGVPKPGKKRKFMEVSKHYVADQSSKNNDTNDSVKFAKYLMPRGSGSRGWKNTLRTESNANRTAASKPKVFKSGKPQNVSGRTITQKDNSLTTTVSASNDGAVTDHVAKTKASISHVENTSEKRNLTDFQPLSSSVGATEGPIFSSFPLPSGTLSSKKTSTSNAKPQRVSKGKLAPAGGKLGRIEEDKVFNGDSSKSTSDASEPRRSNRKIQPTSRLLEGLQSSLMVSKVPSVSHDKSQKSRTASRGNNHG</sequence>
<evidence type="ECO:0000313" key="4">
    <source>
        <dbReference type="EMBL" id="KAJ7011389.1"/>
    </source>
</evidence>
<accession>A0AAD6RM79</accession>
<feature type="compositionally biased region" description="Polar residues" evidence="2">
    <location>
        <begin position="2604"/>
        <end position="2620"/>
    </location>
</feature>
<feature type="domain" description="Agenet" evidence="3">
    <location>
        <begin position="2120"/>
        <end position="2184"/>
    </location>
</feature>
<feature type="compositionally biased region" description="Polar residues" evidence="2">
    <location>
        <begin position="824"/>
        <end position="837"/>
    </location>
</feature>
<feature type="compositionally biased region" description="Polar residues" evidence="2">
    <location>
        <begin position="897"/>
        <end position="906"/>
    </location>
</feature>
<evidence type="ECO:0000259" key="3">
    <source>
        <dbReference type="SMART" id="SM00743"/>
    </source>
</evidence>
<feature type="region of interest" description="Disordered" evidence="2">
    <location>
        <begin position="1740"/>
        <end position="1791"/>
    </location>
</feature>
<reference evidence="4 5" key="1">
    <citation type="journal article" date="2023" name="Mol. Ecol. Resour.">
        <title>Chromosome-level genome assembly of a triploid poplar Populus alba 'Berolinensis'.</title>
        <authorList>
            <person name="Chen S."/>
            <person name="Yu Y."/>
            <person name="Wang X."/>
            <person name="Wang S."/>
            <person name="Zhang T."/>
            <person name="Zhou Y."/>
            <person name="He R."/>
            <person name="Meng N."/>
            <person name="Wang Y."/>
            <person name="Liu W."/>
            <person name="Liu Z."/>
            <person name="Liu J."/>
            <person name="Guo Q."/>
            <person name="Huang H."/>
            <person name="Sederoff R.R."/>
            <person name="Wang G."/>
            <person name="Qu G."/>
            <person name="Chen S."/>
        </authorList>
    </citation>
    <scope>NUCLEOTIDE SEQUENCE [LARGE SCALE GENOMIC DNA]</scope>
    <source>
        <strain evidence="4">SC-2020</strain>
    </source>
</reference>
<feature type="region of interest" description="Disordered" evidence="2">
    <location>
        <begin position="1335"/>
        <end position="1355"/>
    </location>
</feature>
<feature type="region of interest" description="Disordered" evidence="2">
    <location>
        <begin position="744"/>
        <end position="768"/>
    </location>
</feature>
<feature type="compositionally biased region" description="Polar residues" evidence="2">
    <location>
        <begin position="2586"/>
        <end position="2595"/>
    </location>
</feature>
<evidence type="ECO:0000256" key="1">
    <source>
        <dbReference type="SAM" id="Coils"/>
    </source>
</evidence>
<feature type="region of interest" description="Disordered" evidence="2">
    <location>
        <begin position="2328"/>
        <end position="2349"/>
    </location>
</feature>
<feature type="region of interest" description="Disordered" evidence="2">
    <location>
        <begin position="159"/>
        <end position="181"/>
    </location>
</feature>
<dbReference type="SMART" id="SM00743">
    <property type="entry name" value="Agenet"/>
    <property type="match status" value="1"/>
</dbReference>
<feature type="compositionally biased region" description="Polar residues" evidence="2">
    <location>
        <begin position="1236"/>
        <end position="1251"/>
    </location>
</feature>
<feature type="compositionally biased region" description="Polar residues" evidence="2">
    <location>
        <begin position="1335"/>
        <end position="1347"/>
    </location>
</feature>
<evidence type="ECO:0000313" key="5">
    <source>
        <dbReference type="Proteomes" id="UP001164929"/>
    </source>
</evidence>
<feature type="region of interest" description="Disordered" evidence="2">
    <location>
        <begin position="1379"/>
        <end position="1434"/>
    </location>
</feature>
<proteinExistence type="predicted"/>
<feature type="region of interest" description="Disordered" evidence="2">
    <location>
        <begin position="1227"/>
        <end position="1268"/>
    </location>
</feature>
<dbReference type="Pfam" id="PF05641">
    <property type="entry name" value="Agenet"/>
    <property type="match status" value="1"/>
</dbReference>
<evidence type="ECO:0000256" key="2">
    <source>
        <dbReference type="SAM" id="MobiDB-lite"/>
    </source>
</evidence>
<dbReference type="InterPro" id="IPR025757">
    <property type="entry name" value="MIP1_Leuzipper"/>
</dbReference>
<feature type="compositionally biased region" description="Polar residues" evidence="2">
    <location>
        <begin position="2469"/>
        <end position="2481"/>
    </location>
</feature>
<dbReference type="InterPro" id="IPR006869">
    <property type="entry name" value="DUF547"/>
</dbReference>
<gene>
    <name evidence="4" type="ORF">NC653_001729</name>
</gene>
<feature type="compositionally biased region" description="Polar residues" evidence="2">
    <location>
        <begin position="2447"/>
        <end position="2458"/>
    </location>
</feature>
<feature type="region of interest" description="Disordered" evidence="2">
    <location>
        <begin position="2439"/>
        <end position="2481"/>
    </location>
</feature>
<dbReference type="CDD" id="cd20405">
    <property type="entry name" value="Tudor_Agenet_AtDUF_rpt1_3"/>
    <property type="match status" value="1"/>
</dbReference>
<comment type="caution">
    <text evidence="4">The sequence shown here is derived from an EMBL/GenBank/DDBJ whole genome shotgun (WGS) entry which is preliminary data.</text>
</comment>
<dbReference type="Proteomes" id="UP001164929">
    <property type="component" value="Chromosome 1"/>
</dbReference>
<dbReference type="PANTHER" id="PTHR48429:SF1">
    <property type="entry name" value="AGENET DOMAIN-CONTAINING PROTEIN"/>
    <property type="match status" value="1"/>
</dbReference>
<feature type="compositionally biased region" description="Low complexity" evidence="2">
    <location>
        <begin position="1780"/>
        <end position="1791"/>
    </location>
</feature>
<feature type="region of interest" description="Disordered" evidence="2">
    <location>
        <begin position="1552"/>
        <end position="1602"/>
    </location>
</feature>
<dbReference type="Pfam" id="PF04784">
    <property type="entry name" value="DUF547"/>
    <property type="match status" value="1"/>
</dbReference>
<feature type="region of interest" description="Disordered" evidence="2">
    <location>
        <begin position="802"/>
        <end position="930"/>
    </location>
</feature>
<name>A0AAD6RM79_9ROSI</name>
<keyword evidence="1" id="KW-0175">Coiled coil</keyword>
<dbReference type="Pfam" id="PF14389">
    <property type="entry name" value="Lzipper-MIP1"/>
    <property type="match status" value="1"/>
</dbReference>
<dbReference type="PANTHER" id="PTHR48429">
    <property type="entry name" value="AGENET DOMAIN-CONTAINING PROTEIN"/>
    <property type="match status" value="1"/>
</dbReference>